<proteinExistence type="predicted"/>
<dbReference type="Gene3D" id="3.30.420.10">
    <property type="entry name" value="Ribonuclease H-like superfamily/Ribonuclease H"/>
    <property type="match status" value="1"/>
</dbReference>
<dbReference type="AlphaFoldDB" id="A0A5B6W0K9"/>
<evidence type="ECO:0000259" key="1">
    <source>
        <dbReference type="Pfam" id="PF13456"/>
    </source>
</evidence>
<keyword evidence="2" id="KW-0418">Kinase</keyword>
<keyword evidence="2" id="KW-0808">Transferase</keyword>
<dbReference type="CDD" id="cd06222">
    <property type="entry name" value="RNase_H_like"/>
    <property type="match status" value="1"/>
</dbReference>
<keyword evidence="2" id="KW-0670">Pyruvate</keyword>
<organism evidence="2 3">
    <name type="scientific">Gossypium australe</name>
    <dbReference type="NCBI Taxonomy" id="47621"/>
    <lineage>
        <taxon>Eukaryota</taxon>
        <taxon>Viridiplantae</taxon>
        <taxon>Streptophyta</taxon>
        <taxon>Embryophyta</taxon>
        <taxon>Tracheophyta</taxon>
        <taxon>Spermatophyta</taxon>
        <taxon>Magnoliopsida</taxon>
        <taxon>eudicotyledons</taxon>
        <taxon>Gunneridae</taxon>
        <taxon>Pentapetalae</taxon>
        <taxon>rosids</taxon>
        <taxon>malvids</taxon>
        <taxon>Malvales</taxon>
        <taxon>Malvaceae</taxon>
        <taxon>Malvoideae</taxon>
        <taxon>Gossypium</taxon>
    </lineage>
</organism>
<dbReference type="InterPro" id="IPR044730">
    <property type="entry name" value="RNase_H-like_dom_plant"/>
</dbReference>
<dbReference type="GO" id="GO:0003676">
    <property type="term" value="F:nucleic acid binding"/>
    <property type="evidence" value="ECO:0007669"/>
    <property type="project" value="InterPro"/>
</dbReference>
<dbReference type="OrthoDB" id="998186at2759"/>
<dbReference type="PANTHER" id="PTHR47723">
    <property type="entry name" value="OS05G0353850 PROTEIN"/>
    <property type="match status" value="1"/>
</dbReference>
<dbReference type="GO" id="GO:0016301">
    <property type="term" value="F:kinase activity"/>
    <property type="evidence" value="ECO:0007669"/>
    <property type="project" value="UniProtKB-KW"/>
</dbReference>
<dbReference type="EMBL" id="SMMG02000005">
    <property type="protein sequence ID" value="KAA3474652.1"/>
    <property type="molecule type" value="Genomic_DNA"/>
</dbReference>
<dbReference type="SUPFAM" id="SSF53098">
    <property type="entry name" value="Ribonuclease H-like"/>
    <property type="match status" value="1"/>
</dbReference>
<dbReference type="Proteomes" id="UP000325315">
    <property type="component" value="Unassembled WGS sequence"/>
</dbReference>
<protein>
    <submittedName>
        <fullName evidence="2">Pyruvate kinase isozyme G, chloroplastic-like</fullName>
    </submittedName>
</protein>
<name>A0A5B6W0K9_9ROSI</name>
<evidence type="ECO:0000313" key="3">
    <source>
        <dbReference type="Proteomes" id="UP000325315"/>
    </source>
</evidence>
<reference evidence="3" key="1">
    <citation type="journal article" date="2019" name="Plant Biotechnol. J.">
        <title>Genome sequencing of the Australian wild diploid species Gossypium australe highlights disease resistance and delayed gland morphogenesis.</title>
        <authorList>
            <person name="Cai Y."/>
            <person name="Cai X."/>
            <person name="Wang Q."/>
            <person name="Wang P."/>
            <person name="Zhang Y."/>
            <person name="Cai C."/>
            <person name="Xu Y."/>
            <person name="Wang K."/>
            <person name="Zhou Z."/>
            <person name="Wang C."/>
            <person name="Geng S."/>
            <person name="Li B."/>
            <person name="Dong Q."/>
            <person name="Hou Y."/>
            <person name="Wang H."/>
            <person name="Ai P."/>
            <person name="Liu Z."/>
            <person name="Yi F."/>
            <person name="Sun M."/>
            <person name="An G."/>
            <person name="Cheng J."/>
            <person name="Zhang Y."/>
            <person name="Shi Q."/>
            <person name="Xie Y."/>
            <person name="Shi X."/>
            <person name="Chang Y."/>
            <person name="Huang F."/>
            <person name="Chen Y."/>
            <person name="Hong S."/>
            <person name="Mi L."/>
            <person name="Sun Q."/>
            <person name="Zhang L."/>
            <person name="Zhou B."/>
            <person name="Peng R."/>
            <person name="Zhang X."/>
            <person name="Liu F."/>
        </authorList>
    </citation>
    <scope>NUCLEOTIDE SEQUENCE [LARGE SCALE GENOMIC DNA]</scope>
    <source>
        <strain evidence="3">cv. PA1801</strain>
    </source>
</reference>
<dbReference type="InterPro" id="IPR053151">
    <property type="entry name" value="RNase_H-like"/>
</dbReference>
<dbReference type="Pfam" id="PF13456">
    <property type="entry name" value="RVT_3"/>
    <property type="match status" value="1"/>
</dbReference>
<dbReference type="InterPro" id="IPR036397">
    <property type="entry name" value="RNaseH_sf"/>
</dbReference>
<dbReference type="GO" id="GO:0004523">
    <property type="term" value="F:RNA-DNA hybrid ribonuclease activity"/>
    <property type="evidence" value="ECO:0007669"/>
    <property type="project" value="InterPro"/>
</dbReference>
<dbReference type="InterPro" id="IPR002156">
    <property type="entry name" value="RNaseH_domain"/>
</dbReference>
<gene>
    <name evidence="2" type="ORF">EPI10_024918</name>
</gene>
<sequence>MRSTYEDCGKSIESAIHAVRDCDFTQLVWKSLLPRNVWNVHWIIMNKWMLNVDSGEWSALFSIVTWFIWKNCNAFIFNGASSSSHELIASALAWTKSCGHSAKMSHLVCSCKTEQRWHRPDSGWVKINVDVSVSNNNTKATIGGAARDSNGKWLTSFNMVTGMDEIFRTEAQAIVEGMKLAWLEGYKHVEINCDNAMLIDTISNGFASISNIVEVRLIHEWCNNDWKVKFRHVWRGSNKVVDCLEKAAIGKINQIVLFSGPPHKKIRFLVISSLKILPFLSSKINSNHNTSRKCGESLDANGRDKELGEEFALYDILGSEIRDLNLKETGGLEETSAVAVRGWIYGGVVVGEVAGGDDVVGELVRIDDVGDDERDVNEGVK</sequence>
<evidence type="ECO:0000313" key="2">
    <source>
        <dbReference type="EMBL" id="KAA3474652.1"/>
    </source>
</evidence>
<feature type="domain" description="RNase H type-1" evidence="1">
    <location>
        <begin position="128"/>
        <end position="246"/>
    </location>
</feature>
<dbReference type="InterPro" id="IPR012337">
    <property type="entry name" value="RNaseH-like_sf"/>
</dbReference>
<accession>A0A5B6W0K9</accession>
<dbReference type="PANTHER" id="PTHR47723:SF24">
    <property type="entry name" value="RNASE H TYPE-1 DOMAIN-CONTAINING PROTEIN"/>
    <property type="match status" value="1"/>
</dbReference>
<keyword evidence="3" id="KW-1185">Reference proteome</keyword>
<comment type="caution">
    <text evidence="2">The sequence shown here is derived from an EMBL/GenBank/DDBJ whole genome shotgun (WGS) entry which is preliminary data.</text>
</comment>